<name>A0A1G2HK75_9BACT</name>
<organism evidence="2 3">
    <name type="scientific">Candidatus Staskawiczbacteria bacterium RIFCSPHIGHO2_01_FULL_36_16</name>
    <dbReference type="NCBI Taxonomy" id="1802200"/>
    <lineage>
        <taxon>Bacteria</taxon>
        <taxon>Candidatus Staskawicziibacteriota</taxon>
    </lineage>
</organism>
<feature type="transmembrane region" description="Helical" evidence="1">
    <location>
        <begin position="221"/>
        <end position="240"/>
    </location>
</feature>
<reference evidence="2 3" key="1">
    <citation type="journal article" date="2016" name="Nat. Commun.">
        <title>Thousands of microbial genomes shed light on interconnected biogeochemical processes in an aquifer system.</title>
        <authorList>
            <person name="Anantharaman K."/>
            <person name="Brown C.T."/>
            <person name="Hug L.A."/>
            <person name="Sharon I."/>
            <person name="Castelle C.J."/>
            <person name="Probst A.J."/>
            <person name="Thomas B.C."/>
            <person name="Singh A."/>
            <person name="Wilkins M.J."/>
            <person name="Karaoz U."/>
            <person name="Brodie E.L."/>
            <person name="Williams K.H."/>
            <person name="Hubbard S.S."/>
            <person name="Banfield J.F."/>
        </authorList>
    </citation>
    <scope>NUCLEOTIDE SEQUENCE [LARGE SCALE GENOMIC DNA]</scope>
</reference>
<dbReference type="Proteomes" id="UP000177190">
    <property type="component" value="Unassembled WGS sequence"/>
</dbReference>
<keyword evidence="1" id="KW-1133">Transmembrane helix</keyword>
<feature type="transmembrane region" description="Helical" evidence="1">
    <location>
        <begin position="88"/>
        <end position="110"/>
    </location>
</feature>
<evidence type="ECO:0000256" key="1">
    <source>
        <dbReference type="SAM" id="Phobius"/>
    </source>
</evidence>
<sequence length="248" mass="28138">MNKLFKSFIYGSVSGLVLSLLPLLAIPLLYNLLGFIVFALPGAFIVIINLYGHLNWILVVFLYFIINILYYGLIGIILSVFLEKIDKKLFLLLIFIFILFIGSSYPYLYFLSKIGQPSSGSPYGKALDDPRQECLKDGGQWMPCAEIKDGYSNPRDYLTTADYCKNYSTTDMGYSGKRYLNYPNYGCNCGIDSYWSFSWNTCIKPYAGNAKRLDQLQIMEIGIILNSVLLFIVSLGIGFLKRIKNNIN</sequence>
<dbReference type="STRING" id="1802200.A2812_00555"/>
<feature type="transmembrane region" description="Helical" evidence="1">
    <location>
        <begin position="32"/>
        <end position="51"/>
    </location>
</feature>
<dbReference type="AlphaFoldDB" id="A0A1G2HK75"/>
<keyword evidence="1" id="KW-0472">Membrane</keyword>
<accession>A0A1G2HK75</accession>
<evidence type="ECO:0000313" key="2">
    <source>
        <dbReference type="EMBL" id="OGZ62700.1"/>
    </source>
</evidence>
<protein>
    <submittedName>
        <fullName evidence="2">Uncharacterized protein</fullName>
    </submittedName>
</protein>
<comment type="caution">
    <text evidence="2">The sequence shown here is derived from an EMBL/GenBank/DDBJ whole genome shotgun (WGS) entry which is preliminary data.</text>
</comment>
<dbReference type="EMBL" id="MHOM01000053">
    <property type="protein sequence ID" value="OGZ62700.1"/>
    <property type="molecule type" value="Genomic_DNA"/>
</dbReference>
<gene>
    <name evidence="2" type="ORF">A2812_00555</name>
</gene>
<feature type="transmembrane region" description="Helical" evidence="1">
    <location>
        <begin position="58"/>
        <end position="82"/>
    </location>
</feature>
<feature type="transmembrane region" description="Helical" evidence="1">
    <location>
        <begin position="7"/>
        <end position="26"/>
    </location>
</feature>
<keyword evidence="1" id="KW-0812">Transmembrane</keyword>
<proteinExistence type="predicted"/>
<evidence type="ECO:0000313" key="3">
    <source>
        <dbReference type="Proteomes" id="UP000177190"/>
    </source>
</evidence>